<keyword evidence="3 8" id="KW-0597">Phosphoprotein</keyword>
<evidence type="ECO:0000259" key="11">
    <source>
        <dbReference type="PROSITE" id="PS51755"/>
    </source>
</evidence>
<evidence type="ECO:0000313" key="13">
    <source>
        <dbReference type="Proteomes" id="UP000186513"/>
    </source>
</evidence>
<dbReference type="EMBL" id="FPKR01000010">
    <property type="protein sequence ID" value="SFZ77734.1"/>
    <property type="molecule type" value="Genomic_DNA"/>
</dbReference>
<dbReference type="Gene3D" id="6.10.250.690">
    <property type="match status" value="1"/>
</dbReference>
<dbReference type="PROSITE" id="PS51755">
    <property type="entry name" value="OMPR_PHOB"/>
    <property type="match status" value="1"/>
</dbReference>
<evidence type="ECO:0000256" key="1">
    <source>
        <dbReference type="ARBA" id="ARBA00004496"/>
    </source>
</evidence>
<dbReference type="Pfam" id="PF00486">
    <property type="entry name" value="Trans_reg_C"/>
    <property type="match status" value="1"/>
</dbReference>
<dbReference type="InterPro" id="IPR011006">
    <property type="entry name" value="CheY-like_superfamily"/>
</dbReference>
<dbReference type="OrthoDB" id="9802426at2"/>
<dbReference type="Pfam" id="PF00072">
    <property type="entry name" value="Response_reg"/>
    <property type="match status" value="1"/>
</dbReference>
<dbReference type="InterPro" id="IPR001867">
    <property type="entry name" value="OmpR/PhoB-type_DNA-bd"/>
</dbReference>
<dbReference type="SMART" id="SM00448">
    <property type="entry name" value="REC"/>
    <property type="match status" value="1"/>
</dbReference>
<organism evidence="12 13">
    <name type="scientific">Chitinimonas taiwanensis DSM 18899</name>
    <dbReference type="NCBI Taxonomy" id="1121279"/>
    <lineage>
        <taxon>Bacteria</taxon>
        <taxon>Pseudomonadati</taxon>
        <taxon>Pseudomonadota</taxon>
        <taxon>Betaproteobacteria</taxon>
        <taxon>Neisseriales</taxon>
        <taxon>Chitinibacteraceae</taxon>
        <taxon>Chitinimonas</taxon>
    </lineage>
</organism>
<keyword evidence="13" id="KW-1185">Reference proteome</keyword>
<dbReference type="GO" id="GO:0000976">
    <property type="term" value="F:transcription cis-regulatory region binding"/>
    <property type="evidence" value="ECO:0007669"/>
    <property type="project" value="TreeGrafter"/>
</dbReference>
<dbReference type="GO" id="GO:0000156">
    <property type="term" value="F:phosphorelay response regulator activity"/>
    <property type="evidence" value="ECO:0007669"/>
    <property type="project" value="TreeGrafter"/>
</dbReference>
<keyword evidence="2" id="KW-0963">Cytoplasm</keyword>
<keyword evidence="5" id="KW-0805">Transcription regulation</keyword>
<protein>
    <submittedName>
        <fullName evidence="12">Two-component system, OmpR family, response regulator</fullName>
    </submittedName>
</protein>
<keyword evidence="7" id="KW-0804">Transcription</keyword>
<evidence type="ECO:0000256" key="8">
    <source>
        <dbReference type="PROSITE-ProRule" id="PRU00169"/>
    </source>
</evidence>
<feature type="domain" description="OmpR/PhoB-type" evidence="11">
    <location>
        <begin position="124"/>
        <end position="218"/>
    </location>
</feature>
<dbReference type="GO" id="GO:0006355">
    <property type="term" value="P:regulation of DNA-templated transcription"/>
    <property type="evidence" value="ECO:0007669"/>
    <property type="project" value="InterPro"/>
</dbReference>
<dbReference type="Gene3D" id="3.40.50.2300">
    <property type="match status" value="1"/>
</dbReference>
<dbReference type="FunFam" id="3.40.50.2300:FF:000002">
    <property type="entry name" value="DNA-binding response regulator PhoP"/>
    <property type="match status" value="1"/>
</dbReference>
<dbReference type="CDD" id="cd00383">
    <property type="entry name" value="trans_reg_C"/>
    <property type="match status" value="1"/>
</dbReference>
<dbReference type="PANTHER" id="PTHR48111:SF35">
    <property type="entry name" value="TRANSCRIPTIONAL REGULATORY PROTEIN QSEB"/>
    <property type="match status" value="1"/>
</dbReference>
<gene>
    <name evidence="12" type="ORF">SAMN02745887_02557</name>
</gene>
<dbReference type="Gene3D" id="1.10.10.10">
    <property type="entry name" value="Winged helix-like DNA-binding domain superfamily/Winged helix DNA-binding domain"/>
    <property type="match status" value="1"/>
</dbReference>
<evidence type="ECO:0000256" key="4">
    <source>
        <dbReference type="ARBA" id="ARBA00023012"/>
    </source>
</evidence>
<evidence type="ECO:0000256" key="3">
    <source>
        <dbReference type="ARBA" id="ARBA00022553"/>
    </source>
</evidence>
<dbReference type="InterPro" id="IPR039420">
    <property type="entry name" value="WalR-like"/>
</dbReference>
<keyword evidence="4" id="KW-0902">Two-component regulatory system</keyword>
<dbReference type="RefSeq" id="WP_072429066.1">
    <property type="nucleotide sequence ID" value="NZ_FPKR01000010.1"/>
</dbReference>
<name>A0A1K2HLR7_9NEIS</name>
<evidence type="ECO:0000259" key="10">
    <source>
        <dbReference type="PROSITE" id="PS50110"/>
    </source>
</evidence>
<dbReference type="CDD" id="cd17624">
    <property type="entry name" value="REC_OmpR_PmrA-like"/>
    <property type="match status" value="1"/>
</dbReference>
<comment type="subcellular location">
    <subcellularLocation>
        <location evidence="1">Cytoplasm</location>
    </subcellularLocation>
</comment>
<feature type="modified residue" description="4-aspartylphosphate" evidence="8">
    <location>
        <position position="51"/>
    </location>
</feature>
<keyword evidence="6 9" id="KW-0238">DNA-binding</keyword>
<dbReference type="STRING" id="1121279.SAMN02745887_02557"/>
<dbReference type="GO" id="GO:0005829">
    <property type="term" value="C:cytosol"/>
    <property type="evidence" value="ECO:0007669"/>
    <property type="project" value="TreeGrafter"/>
</dbReference>
<feature type="DNA-binding region" description="OmpR/PhoB-type" evidence="9">
    <location>
        <begin position="124"/>
        <end position="218"/>
    </location>
</feature>
<dbReference type="InterPro" id="IPR036388">
    <property type="entry name" value="WH-like_DNA-bd_sf"/>
</dbReference>
<evidence type="ECO:0000256" key="6">
    <source>
        <dbReference type="ARBA" id="ARBA00023125"/>
    </source>
</evidence>
<evidence type="ECO:0000256" key="2">
    <source>
        <dbReference type="ARBA" id="ARBA00022490"/>
    </source>
</evidence>
<dbReference type="GO" id="GO:0032993">
    <property type="term" value="C:protein-DNA complex"/>
    <property type="evidence" value="ECO:0007669"/>
    <property type="project" value="TreeGrafter"/>
</dbReference>
<proteinExistence type="predicted"/>
<feature type="domain" description="Response regulatory" evidence="10">
    <location>
        <begin position="2"/>
        <end position="116"/>
    </location>
</feature>
<accession>A0A1K2HLR7</accession>
<dbReference type="PROSITE" id="PS50110">
    <property type="entry name" value="RESPONSE_REGULATORY"/>
    <property type="match status" value="1"/>
</dbReference>
<evidence type="ECO:0000256" key="5">
    <source>
        <dbReference type="ARBA" id="ARBA00023015"/>
    </source>
</evidence>
<evidence type="ECO:0000256" key="7">
    <source>
        <dbReference type="ARBA" id="ARBA00023163"/>
    </source>
</evidence>
<reference evidence="12 13" key="1">
    <citation type="submission" date="2016-11" db="EMBL/GenBank/DDBJ databases">
        <authorList>
            <person name="Jaros S."/>
            <person name="Januszkiewicz K."/>
            <person name="Wedrychowicz H."/>
        </authorList>
    </citation>
    <scope>NUCLEOTIDE SEQUENCE [LARGE SCALE GENOMIC DNA]</scope>
    <source>
        <strain evidence="12 13">DSM 18899</strain>
    </source>
</reference>
<evidence type="ECO:0000256" key="9">
    <source>
        <dbReference type="PROSITE-ProRule" id="PRU01091"/>
    </source>
</evidence>
<evidence type="ECO:0000313" key="12">
    <source>
        <dbReference type="EMBL" id="SFZ77734.1"/>
    </source>
</evidence>
<sequence>MRILLVEDDALLGDGLRAGLAQSGFTVDWVEDGMAADAALSANSFAAVVLDWNLPRQDGLTLLRRLRGRRDATPVLMLTARDVLEDRIAGLDAGADDYLIKPIAIAELAARLRALTRRAAGRSEPVFRHGALQLNPAQRSVTLAEQPLDLSAREFDLLALLIAQPGRPMSREQIENALYGWGEEVESNAIEVHVHHLRKKLGSEWIKTLRGVGYVLKPALKPESEA</sequence>
<dbReference type="InterPro" id="IPR001789">
    <property type="entry name" value="Sig_transdc_resp-reg_receiver"/>
</dbReference>
<dbReference type="AlphaFoldDB" id="A0A1K2HLR7"/>
<dbReference type="Proteomes" id="UP000186513">
    <property type="component" value="Unassembled WGS sequence"/>
</dbReference>
<dbReference type="SMART" id="SM00862">
    <property type="entry name" value="Trans_reg_C"/>
    <property type="match status" value="1"/>
</dbReference>
<dbReference type="PANTHER" id="PTHR48111">
    <property type="entry name" value="REGULATOR OF RPOS"/>
    <property type="match status" value="1"/>
</dbReference>
<dbReference type="SUPFAM" id="SSF52172">
    <property type="entry name" value="CheY-like"/>
    <property type="match status" value="1"/>
</dbReference>